<dbReference type="SMART" id="SM00005">
    <property type="entry name" value="DEATH"/>
    <property type="match status" value="2"/>
</dbReference>
<protein>
    <recommendedName>
        <fullName evidence="6">Death domain-containing protein</fullName>
    </recommendedName>
</protein>
<evidence type="ECO:0000259" key="3">
    <source>
        <dbReference type="PROSITE" id="PS50802"/>
    </source>
</evidence>
<dbReference type="InterPro" id="IPR038765">
    <property type="entry name" value="Papain-like_cys_pep_sf"/>
</dbReference>
<evidence type="ECO:0000256" key="1">
    <source>
        <dbReference type="SAM" id="MobiDB-lite"/>
    </source>
</evidence>
<dbReference type="PANTHER" id="PTHR12419">
    <property type="entry name" value="OTU DOMAIN CONTAINING PROTEIN"/>
    <property type="match status" value="1"/>
</dbReference>
<feature type="domain" description="OTU" evidence="3">
    <location>
        <begin position="282"/>
        <end position="424"/>
    </location>
</feature>
<dbReference type="Pfam" id="PF00531">
    <property type="entry name" value="Death"/>
    <property type="match status" value="2"/>
</dbReference>
<evidence type="ECO:0000313" key="4">
    <source>
        <dbReference type="EMBL" id="CAH3040187.1"/>
    </source>
</evidence>
<name>A0AAU9VYQ7_9CNID</name>
<organism evidence="4 5">
    <name type="scientific">Pocillopora meandrina</name>
    <dbReference type="NCBI Taxonomy" id="46732"/>
    <lineage>
        <taxon>Eukaryota</taxon>
        <taxon>Metazoa</taxon>
        <taxon>Cnidaria</taxon>
        <taxon>Anthozoa</taxon>
        <taxon>Hexacorallia</taxon>
        <taxon>Scleractinia</taxon>
        <taxon>Astrocoeniina</taxon>
        <taxon>Pocilloporidae</taxon>
        <taxon>Pocillopora</taxon>
    </lineage>
</organism>
<feature type="region of interest" description="Disordered" evidence="1">
    <location>
        <begin position="219"/>
        <end position="238"/>
    </location>
</feature>
<dbReference type="PROSITE" id="PS50017">
    <property type="entry name" value="DEATH_DOMAIN"/>
    <property type="match status" value="2"/>
</dbReference>
<dbReference type="PROSITE" id="PS50802">
    <property type="entry name" value="OTU"/>
    <property type="match status" value="1"/>
</dbReference>
<dbReference type="GO" id="GO:0004843">
    <property type="term" value="F:cysteine-type deubiquitinase activity"/>
    <property type="evidence" value="ECO:0007669"/>
    <property type="project" value="TreeGrafter"/>
</dbReference>
<dbReference type="InterPro" id="IPR050704">
    <property type="entry name" value="Peptidase_C85-like"/>
</dbReference>
<evidence type="ECO:0008006" key="6">
    <source>
        <dbReference type="Google" id="ProtNLM"/>
    </source>
</evidence>
<dbReference type="Gene3D" id="3.90.70.80">
    <property type="match status" value="1"/>
</dbReference>
<dbReference type="CDD" id="cd01670">
    <property type="entry name" value="Death"/>
    <property type="match status" value="2"/>
</dbReference>
<gene>
    <name evidence="4" type="ORF">PMEA_00025804</name>
</gene>
<dbReference type="Gene3D" id="1.10.533.10">
    <property type="entry name" value="Death Domain, Fas"/>
    <property type="match status" value="2"/>
</dbReference>
<dbReference type="InterPro" id="IPR011029">
    <property type="entry name" value="DEATH-like_dom_sf"/>
</dbReference>
<dbReference type="SUPFAM" id="SSF47986">
    <property type="entry name" value="DEATH domain"/>
    <property type="match status" value="2"/>
</dbReference>
<dbReference type="PANTHER" id="PTHR12419:SF11">
    <property type="entry name" value="OTU DOMAIN-CONTAINING PROTEIN DDB_G0284757"/>
    <property type="match status" value="1"/>
</dbReference>
<dbReference type="InterPro" id="IPR003323">
    <property type="entry name" value="OTU_dom"/>
</dbReference>
<reference evidence="4 5" key="1">
    <citation type="submission" date="2022-05" db="EMBL/GenBank/DDBJ databases">
        <authorList>
            <consortium name="Genoscope - CEA"/>
            <person name="William W."/>
        </authorList>
    </citation>
    <scope>NUCLEOTIDE SEQUENCE [LARGE SCALE GENOMIC DNA]</scope>
</reference>
<evidence type="ECO:0000259" key="2">
    <source>
        <dbReference type="PROSITE" id="PS50017"/>
    </source>
</evidence>
<sequence length="694" mass="78165">MVVPQQEQKRGLFQQAMDYTNKPSPKKGIFAVREVVHRDIPTIYRTRGMACAVEVEGRLCLLTWQGVINEHDQAKPIIELHRCSKKFSPDRTKYRLEKSQVKQTSSFSFISVIQSGAPTPQEDYTIFKWKVPGDDEKWKDVLALSFIGCKDVVKFGFTYDKGKHELNSPEKKECFFEKFSILGSPIITDDLHVIGVVGEDSDGRLCPYFLTETEVEYQDKEPGKGETGNVPDIPDAPGALGETTKNVKKFEDATSESKFKSKGVPTIELRDKLQEAASDRGLIVSGNHGGGNCLFHALSEQLEIVLKIQIPHDKLRETLVQYLEKNPKIDDGTHLFDLLDNDQRSHFDQWNAYLTNMRKDGVWGDENVILAAAYLYNVPINVISVLHNQIAKVNNFGPKCEVQSGNPIWLGHIHDEHFVSLRKEHQGKEPSEGATGNVPQVDIPDASGNLYSAPIHPSDQEEGKELGNKLLKVVFGYEKTPSSTETVPAQESDEKIRSGNILLECFPYLALDIQGNMDWKKLGKSLDLSDAELNGIEIDNDEEYERSYKMLKTWWQKGAASYDKLAFALRKHDLEEIRRDFCLMECTPPLKEVVNLPGNLKEGPIDRRDLPDIAEAVMGKCKRLGRALGVKDNRLDKIVMDNPKKGSEQSYQILRAWKQANGNGASYYSLAQALYDRTVNLGVVVSDFCLKKTQ</sequence>
<dbReference type="SUPFAM" id="SSF54001">
    <property type="entry name" value="Cysteine proteinases"/>
    <property type="match status" value="1"/>
</dbReference>
<dbReference type="GO" id="GO:0016579">
    <property type="term" value="P:protein deubiquitination"/>
    <property type="evidence" value="ECO:0007669"/>
    <property type="project" value="TreeGrafter"/>
</dbReference>
<dbReference type="CDD" id="cd22758">
    <property type="entry name" value="OTU_232R-like"/>
    <property type="match status" value="1"/>
</dbReference>
<keyword evidence="5" id="KW-1185">Reference proteome</keyword>
<dbReference type="AlphaFoldDB" id="A0AAU9VYQ7"/>
<evidence type="ECO:0000313" key="5">
    <source>
        <dbReference type="Proteomes" id="UP001159428"/>
    </source>
</evidence>
<feature type="domain" description="Death" evidence="2">
    <location>
        <begin position="518"/>
        <end position="577"/>
    </location>
</feature>
<dbReference type="Pfam" id="PF02338">
    <property type="entry name" value="OTU"/>
    <property type="match status" value="1"/>
</dbReference>
<dbReference type="GO" id="GO:0007165">
    <property type="term" value="P:signal transduction"/>
    <property type="evidence" value="ECO:0007669"/>
    <property type="project" value="InterPro"/>
</dbReference>
<comment type="caution">
    <text evidence="4">The sequence shown here is derived from an EMBL/GenBank/DDBJ whole genome shotgun (WGS) entry which is preliminary data.</text>
</comment>
<dbReference type="Proteomes" id="UP001159428">
    <property type="component" value="Unassembled WGS sequence"/>
</dbReference>
<dbReference type="EMBL" id="CALNXJ010000005">
    <property type="protein sequence ID" value="CAH3040187.1"/>
    <property type="molecule type" value="Genomic_DNA"/>
</dbReference>
<accession>A0AAU9VYQ7</accession>
<dbReference type="InterPro" id="IPR000488">
    <property type="entry name" value="Death_dom"/>
</dbReference>
<feature type="domain" description="Death" evidence="2">
    <location>
        <begin position="622"/>
        <end position="674"/>
    </location>
</feature>
<proteinExistence type="predicted"/>